<dbReference type="SUPFAM" id="SSF51735">
    <property type="entry name" value="NAD(P)-binding Rossmann-fold domains"/>
    <property type="match status" value="1"/>
</dbReference>
<evidence type="ECO:0000313" key="2">
    <source>
        <dbReference type="EMBL" id="TFK55244.1"/>
    </source>
</evidence>
<feature type="domain" description="Enoyl reductase (ER)" evidence="1">
    <location>
        <begin position="30"/>
        <end position="359"/>
    </location>
</feature>
<name>A0A5C3NC41_9AGAM</name>
<reference evidence="2 3" key="1">
    <citation type="journal article" date="2019" name="Nat. Ecol. Evol.">
        <title>Megaphylogeny resolves global patterns of mushroom evolution.</title>
        <authorList>
            <person name="Varga T."/>
            <person name="Krizsan K."/>
            <person name="Foldi C."/>
            <person name="Dima B."/>
            <person name="Sanchez-Garcia M."/>
            <person name="Sanchez-Ramirez S."/>
            <person name="Szollosi G.J."/>
            <person name="Szarkandi J.G."/>
            <person name="Papp V."/>
            <person name="Albert L."/>
            <person name="Andreopoulos W."/>
            <person name="Angelini C."/>
            <person name="Antonin V."/>
            <person name="Barry K.W."/>
            <person name="Bougher N.L."/>
            <person name="Buchanan P."/>
            <person name="Buyck B."/>
            <person name="Bense V."/>
            <person name="Catcheside P."/>
            <person name="Chovatia M."/>
            <person name="Cooper J."/>
            <person name="Damon W."/>
            <person name="Desjardin D."/>
            <person name="Finy P."/>
            <person name="Geml J."/>
            <person name="Haridas S."/>
            <person name="Hughes K."/>
            <person name="Justo A."/>
            <person name="Karasinski D."/>
            <person name="Kautmanova I."/>
            <person name="Kiss B."/>
            <person name="Kocsube S."/>
            <person name="Kotiranta H."/>
            <person name="LaButti K.M."/>
            <person name="Lechner B.E."/>
            <person name="Liimatainen K."/>
            <person name="Lipzen A."/>
            <person name="Lukacs Z."/>
            <person name="Mihaltcheva S."/>
            <person name="Morgado L.N."/>
            <person name="Niskanen T."/>
            <person name="Noordeloos M.E."/>
            <person name="Ohm R.A."/>
            <person name="Ortiz-Santana B."/>
            <person name="Ovrebo C."/>
            <person name="Racz N."/>
            <person name="Riley R."/>
            <person name="Savchenko A."/>
            <person name="Shiryaev A."/>
            <person name="Soop K."/>
            <person name="Spirin V."/>
            <person name="Szebenyi C."/>
            <person name="Tomsovsky M."/>
            <person name="Tulloss R.E."/>
            <person name="Uehling J."/>
            <person name="Grigoriev I.V."/>
            <person name="Vagvolgyi C."/>
            <person name="Papp T."/>
            <person name="Martin F.M."/>
            <person name="Miettinen O."/>
            <person name="Hibbett D.S."/>
            <person name="Nagy L.G."/>
        </authorList>
    </citation>
    <scope>NUCLEOTIDE SEQUENCE [LARGE SCALE GENOMIC DNA]</scope>
    <source>
        <strain evidence="2 3">OMC1185</strain>
    </source>
</reference>
<dbReference type="Pfam" id="PF08240">
    <property type="entry name" value="ADH_N"/>
    <property type="match status" value="1"/>
</dbReference>
<dbReference type="InterPro" id="IPR050700">
    <property type="entry name" value="YIM1/Zinc_Alcohol_DH_Fams"/>
</dbReference>
<dbReference type="InterPro" id="IPR011032">
    <property type="entry name" value="GroES-like_sf"/>
</dbReference>
<keyword evidence="3" id="KW-1185">Reference proteome</keyword>
<evidence type="ECO:0000259" key="1">
    <source>
        <dbReference type="SMART" id="SM00829"/>
    </source>
</evidence>
<dbReference type="Gene3D" id="3.40.50.720">
    <property type="entry name" value="NAD(P)-binding Rossmann-like Domain"/>
    <property type="match status" value="1"/>
</dbReference>
<dbReference type="InterPro" id="IPR013154">
    <property type="entry name" value="ADH-like_N"/>
</dbReference>
<dbReference type="Pfam" id="PF13602">
    <property type="entry name" value="ADH_zinc_N_2"/>
    <property type="match status" value="1"/>
</dbReference>
<dbReference type="CDD" id="cd08267">
    <property type="entry name" value="MDR1"/>
    <property type="match status" value="1"/>
</dbReference>
<dbReference type="PANTHER" id="PTHR11695:SF294">
    <property type="entry name" value="RETICULON-4-INTERACTING PROTEIN 1, MITOCHONDRIAL"/>
    <property type="match status" value="1"/>
</dbReference>
<evidence type="ECO:0000313" key="3">
    <source>
        <dbReference type="Proteomes" id="UP000305948"/>
    </source>
</evidence>
<dbReference type="STRING" id="5364.A0A5C3NC41"/>
<dbReference type="EMBL" id="ML213505">
    <property type="protein sequence ID" value="TFK55244.1"/>
    <property type="molecule type" value="Genomic_DNA"/>
</dbReference>
<dbReference type="SUPFAM" id="SSF50129">
    <property type="entry name" value="GroES-like"/>
    <property type="match status" value="1"/>
</dbReference>
<proteinExistence type="predicted"/>
<accession>A0A5C3NC41</accession>
<dbReference type="OrthoDB" id="3509362at2759"/>
<dbReference type="Proteomes" id="UP000305948">
    <property type="component" value="Unassembled WGS sequence"/>
</dbReference>
<dbReference type="InterPro" id="IPR020843">
    <property type="entry name" value="ER"/>
</dbReference>
<sequence>MSGIDTGRAEDRGVSDIPSTQKVWHVVKKGTPEKVLKQVLDAPVPSKFPKGEVLVKVQAAALNPVGFKVMQIAPTFVAKRPYVPESDFAGVVVDANGTSFKNGESVYGWIPVPTGLKTRLGALAQYTRAPADNLVPKPPQLSAVDVSGIALACMTAYQALFDIAHLEPEQSLLVNGGSSAVGAFAVQLAKAKGCKVTATASGKNEEFVRGLGTDEFVDYTKEPLEKQLTEKPPSPKFHVIFDAVGLLDPSLYTHSPAYLAPDGIFVSTGPQPKGINAKEMKTTAKMLWEIFLRPGWLGGTKRKWRLVQVKHKKEDLEAIAQMISEGKVKPLVDSVYSFDDTLKAYEKLKSGRAKGKVVIKIDDTV</sequence>
<dbReference type="Gene3D" id="3.90.180.10">
    <property type="entry name" value="Medium-chain alcohol dehydrogenases, catalytic domain"/>
    <property type="match status" value="1"/>
</dbReference>
<dbReference type="PANTHER" id="PTHR11695">
    <property type="entry name" value="ALCOHOL DEHYDROGENASE RELATED"/>
    <property type="match status" value="1"/>
</dbReference>
<dbReference type="GO" id="GO:0016491">
    <property type="term" value="F:oxidoreductase activity"/>
    <property type="evidence" value="ECO:0007669"/>
    <property type="project" value="InterPro"/>
</dbReference>
<dbReference type="GO" id="GO:0005739">
    <property type="term" value="C:mitochondrion"/>
    <property type="evidence" value="ECO:0007669"/>
    <property type="project" value="TreeGrafter"/>
</dbReference>
<dbReference type="InterPro" id="IPR036291">
    <property type="entry name" value="NAD(P)-bd_dom_sf"/>
</dbReference>
<gene>
    <name evidence="2" type="ORF">OE88DRAFT_1654002</name>
</gene>
<dbReference type="AlphaFoldDB" id="A0A5C3NC41"/>
<organism evidence="2 3">
    <name type="scientific">Heliocybe sulcata</name>
    <dbReference type="NCBI Taxonomy" id="5364"/>
    <lineage>
        <taxon>Eukaryota</taxon>
        <taxon>Fungi</taxon>
        <taxon>Dikarya</taxon>
        <taxon>Basidiomycota</taxon>
        <taxon>Agaricomycotina</taxon>
        <taxon>Agaricomycetes</taxon>
        <taxon>Gloeophyllales</taxon>
        <taxon>Gloeophyllaceae</taxon>
        <taxon>Heliocybe</taxon>
    </lineage>
</organism>
<protein>
    <submittedName>
        <fullName evidence="2">NAD(P)-binding protein</fullName>
    </submittedName>
</protein>
<dbReference type="SMART" id="SM00829">
    <property type="entry name" value="PKS_ER"/>
    <property type="match status" value="1"/>
</dbReference>